<evidence type="ECO:0000259" key="4">
    <source>
        <dbReference type="Pfam" id="PF03446"/>
    </source>
</evidence>
<protein>
    <submittedName>
        <fullName evidence="6">NAD(P)-dependent oxidoreductase</fullName>
    </submittedName>
</protein>
<keyword evidence="3" id="KW-0520">NAD</keyword>
<dbReference type="InterPro" id="IPR015815">
    <property type="entry name" value="HIBADH-related"/>
</dbReference>
<dbReference type="InterPro" id="IPR029154">
    <property type="entry name" value="HIBADH-like_NADP-bd"/>
</dbReference>
<dbReference type="Pfam" id="PF14833">
    <property type="entry name" value="NAD_binding_11"/>
    <property type="match status" value="1"/>
</dbReference>
<evidence type="ECO:0000256" key="3">
    <source>
        <dbReference type="ARBA" id="ARBA00023027"/>
    </source>
</evidence>
<dbReference type="Gene3D" id="1.10.1040.10">
    <property type="entry name" value="N-(1-d-carboxylethyl)-l-norvaline Dehydrogenase, domain 2"/>
    <property type="match status" value="1"/>
</dbReference>
<comment type="caution">
    <text evidence="6">The sequence shown here is derived from an EMBL/GenBank/DDBJ whole genome shotgun (WGS) entry which is preliminary data.</text>
</comment>
<dbReference type="Gene3D" id="3.40.50.720">
    <property type="entry name" value="NAD(P)-binding Rossmann-like Domain"/>
    <property type="match status" value="1"/>
</dbReference>
<evidence type="ECO:0000259" key="5">
    <source>
        <dbReference type="Pfam" id="PF14833"/>
    </source>
</evidence>
<dbReference type="InterPro" id="IPR008927">
    <property type="entry name" value="6-PGluconate_DH-like_C_sf"/>
</dbReference>
<dbReference type="PIRSF" id="PIRSF000103">
    <property type="entry name" value="HIBADH"/>
    <property type="match status" value="1"/>
</dbReference>
<dbReference type="InterPro" id="IPR013328">
    <property type="entry name" value="6PGD_dom2"/>
</dbReference>
<feature type="domain" description="3-hydroxyisobutyrate dehydrogenase-like NAD-binding" evidence="5">
    <location>
        <begin position="180"/>
        <end position="301"/>
    </location>
</feature>
<gene>
    <name evidence="6" type="ORF">GCM10023321_52640</name>
</gene>
<evidence type="ECO:0000256" key="1">
    <source>
        <dbReference type="ARBA" id="ARBA00009080"/>
    </source>
</evidence>
<dbReference type="SUPFAM" id="SSF48179">
    <property type="entry name" value="6-phosphogluconate dehydrogenase C-terminal domain-like"/>
    <property type="match status" value="1"/>
</dbReference>
<name>A0ABP9QM80_9PSEU</name>
<dbReference type="InterPro" id="IPR006115">
    <property type="entry name" value="6PGDH_NADP-bd"/>
</dbReference>
<dbReference type="RefSeq" id="WP_185062363.1">
    <property type="nucleotide sequence ID" value="NZ_BAABJP010000030.1"/>
</dbReference>
<keyword evidence="7" id="KW-1185">Reference proteome</keyword>
<dbReference type="SUPFAM" id="SSF51735">
    <property type="entry name" value="NAD(P)-binding Rossmann-fold domains"/>
    <property type="match status" value="1"/>
</dbReference>
<reference evidence="7" key="1">
    <citation type="journal article" date="2019" name="Int. J. Syst. Evol. Microbiol.">
        <title>The Global Catalogue of Microorganisms (GCM) 10K type strain sequencing project: providing services to taxonomists for standard genome sequencing and annotation.</title>
        <authorList>
            <consortium name="The Broad Institute Genomics Platform"/>
            <consortium name="The Broad Institute Genome Sequencing Center for Infectious Disease"/>
            <person name="Wu L."/>
            <person name="Ma J."/>
        </authorList>
    </citation>
    <scope>NUCLEOTIDE SEQUENCE [LARGE SCALE GENOMIC DNA]</scope>
    <source>
        <strain evidence="7">JCM 18303</strain>
    </source>
</reference>
<dbReference type="EMBL" id="BAABJP010000030">
    <property type="protein sequence ID" value="GAA5164333.1"/>
    <property type="molecule type" value="Genomic_DNA"/>
</dbReference>
<evidence type="ECO:0000256" key="2">
    <source>
        <dbReference type="ARBA" id="ARBA00023002"/>
    </source>
</evidence>
<evidence type="ECO:0000313" key="6">
    <source>
        <dbReference type="EMBL" id="GAA5164333.1"/>
    </source>
</evidence>
<dbReference type="PANTHER" id="PTHR22981">
    <property type="entry name" value="3-HYDROXYISOBUTYRATE DEHYDROGENASE-RELATED"/>
    <property type="match status" value="1"/>
</dbReference>
<organism evidence="6 7">
    <name type="scientific">Pseudonocardia eucalypti</name>
    <dbReference type="NCBI Taxonomy" id="648755"/>
    <lineage>
        <taxon>Bacteria</taxon>
        <taxon>Bacillati</taxon>
        <taxon>Actinomycetota</taxon>
        <taxon>Actinomycetes</taxon>
        <taxon>Pseudonocardiales</taxon>
        <taxon>Pseudonocardiaceae</taxon>
        <taxon>Pseudonocardia</taxon>
    </lineage>
</organism>
<accession>A0ABP9QM80</accession>
<dbReference type="PANTHER" id="PTHR22981:SF7">
    <property type="entry name" value="3-HYDROXYISOBUTYRATE DEHYDROGENASE, MITOCHONDRIAL"/>
    <property type="match status" value="1"/>
</dbReference>
<sequence length="304" mass="31573">MADPLPPAVGFVGLGRMGDPMTRRIAAAGVEVRGFDVSPDAVRALDGVVTRVDSAADAARGTGVVILMLPDSDVVERVVDDELLDALVAPVSGDGRDSATRHSRPLLVDMSSSEPLRTRALAERVASRGATLVDAPVSGGVSGARAGTLTIMVGGPSQAAERLEPLLALMGRVRHVGEVGAGHALKALNNLLSASHLLASSEAILAGRRFGLDPAVMLDAINGSSGRSGSTQNKWPNHILPGSYDSGFTASLLVKDIKIALALAEATGAPHEHAEHTVRVWSRAVEKLGPAADHTEIARWLEEQ</sequence>
<dbReference type="Proteomes" id="UP001428817">
    <property type="component" value="Unassembled WGS sequence"/>
</dbReference>
<proteinExistence type="inferred from homology"/>
<dbReference type="InterPro" id="IPR036291">
    <property type="entry name" value="NAD(P)-bd_dom_sf"/>
</dbReference>
<dbReference type="Pfam" id="PF03446">
    <property type="entry name" value="NAD_binding_2"/>
    <property type="match status" value="1"/>
</dbReference>
<keyword evidence="2" id="KW-0560">Oxidoreductase</keyword>
<comment type="similarity">
    <text evidence="1">Belongs to the HIBADH-related family.</text>
</comment>
<feature type="domain" description="6-phosphogluconate dehydrogenase NADP-binding" evidence="4">
    <location>
        <begin position="9"/>
        <end position="173"/>
    </location>
</feature>
<evidence type="ECO:0000313" key="7">
    <source>
        <dbReference type="Proteomes" id="UP001428817"/>
    </source>
</evidence>